<dbReference type="InterPro" id="IPR037524">
    <property type="entry name" value="PA14/GLEYA"/>
</dbReference>
<dbReference type="RefSeq" id="WP_205365022.1">
    <property type="nucleotide sequence ID" value="NZ_JADKYB010000045.1"/>
</dbReference>
<keyword evidence="4" id="KW-0732">Signal</keyword>
<dbReference type="Gene3D" id="3.90.182.10">
    <property type="entry name" value="Toxin - Anthrax Protective Antigen,domain 1"/>
    <property type="match status" value="1"/>
</dbReference>
<feature type="domain" description="PA14" evidence="6">
    <location>
        <begin position="41"/>
        <end position="183"/>
    </location>
</feature>
<keyword evidence="1" id="KW-0378">Hydrolase</keyword>
<evidence type="ECO:0000259" key="6">
    <source>
        <dbReference type="PROSITE" id="PS51820"/>
    </source>
</evidence>
<feature type="domain" description="Fibronectin type-III" evidence="5">
    <location>
        <begin position="176"/>
        <end position="278"/>
    </location>
</feature>
<keyword evidence="1" id="KW-0326">Glycosidase</keyword>
<evidence type="ECO:0000259" key="5">
    <source>
        <dbReference type="PROSITE" id="PS50853"/>
    </source>
</evidence>
<dbReference type="SMART" id="SM00060">
    <property type="entry name" value="FN3"/>
    <property type="match status" value="4"/>
</dbReference>
<dbReference type="InterPro" id="IPR011658">
    <property type="entry name" value="PA14_dom"/>
</dbReference>
<dbReference type="Pfam" id="PF07691">
    <property type="entry name" value="PA14"/>
    <property type="match status" value="1"/>
</dbReference>
<sequence>MGILGIHRLLWPAATATAALLAGTLQSAPHPDAVPVASVTCAAGVWKADYYANTRFSGTPKKSLCDTSINENWGSGHPAGIALPNNNFAVRWTMKRNFGGGGPFNLSVAGQDGIRVWIDSKQYINLWHDYSSTQRKTVRVTVPPGTHTVRVDYAAVTGNANVSAGLAPATTGDRTAPGAPTAVKAVRGDTKATLSWARNVEADLAGYRVYRNTSATVPLDTAHRISGGTIHTTTSYTNGGLRNGTTYWYVITGVDRSGNQSRASAAVSVVPADTTAPRPPTDLGVDAYANENALTWAPSVDQFVGDVVGYHVYRSLSATGPWTRLTTTPVTSNLFYDTKAPIGIRAYYRVVAVDEANNQSTPATASGIRPDDGSVTPPMPTGLKATATTDGVTLDWADSPAGSGTHGYYVYRSAAINGPWTKLTPTPITTSQWQDSQAPSASVSYYQVSAVSKPDVYGDLHESIPAQTSATRPVPPDTTPPPAPSGGGAILTYDKTWIHVYWSYPTDTDTVRFELQRHLEDGTVQPIPLDLPLETTYADRSPDVASVDYYVISAFDAAGNRSDTTVYVRWDSDAPPAAPTGLTATPGRSGIALDWSDNTDSDLNGYLVLRRNAPDQGYAPIASVPVGTTAWLDPSPPLHVELGYEVEAVDNGGHRTPSQPVFATAVDTVPPAAVGRAQTTVQGQAVVVNWDASGTDDGSPNDDVAGYRVYRSVDSTNGYTLVADVPKEQLTWTDNDAAPGLSALYVVTAVDDSGNESGRSAPGEAVGPYPDGVAVPAPVTTLAGAQTAAGVQLNWAASTTPEVAGYLVYRSRSAVGVAVADNLLTPQPVTATTFTDPAGGTAPSWYYAVVAVDGSGTRSLPVTVRQDIDTQAPPRPSGFSAVLVTPSAGPRYYQLSWVSAVAPGSDTVGYLIYWSATANGTYTPLTPQPLVPTGSSGFFRIDSPPTGWSYFRLVAVDAVGNQSSPATAQAYT</sequence>
<keyword evidence="8" id="KW-1185">Reference proteome</keyword>
<proteinExistence type="predicted"/>
<protein>
    <recommendedName>
        <fullName evidence="9">PA14 domain-containing protein</fullName>
    </recommendedName>
</protein>
<reference evidence="7 8" key="1">
    <citation type="submission" date="2021-01" db="EMBL/GenBank/DDBJ databases">
        <title>Streptomyces acididurans sp. nov., isolated from a peat swamp forest soil.</title>
        <authorList>
            <person name="Chantavorakit T."/>
            <person name="Duangmal K."/>
        </authorList>
    </citation>
    <scope>NUCLEOTIDE SEQUENCE [LARGE SCALE GENOMIC DNA]</scope>
    <source>
        <strain evidence="7 8">KK5PA1</strain>
    </source>
</reference>
<dbReference type="InterPro" id="IPR036116">
    <property type="entry name" value="FN3_sf"/>
</dbReference>
<feature type="signal peptide" evidence="4">
    <location>
        <begin position="1"/>
        <end position="27"/>
    </location>
</feature>
<evidence type="ECO:0000313" key="8">
    <source>
        <dbReference type="Proteomes" id="UP000749040"/>
    </source>
</evidence>
<feature type="domain" description="Fibronectin type-III" evidence="5">
    <location>
        <begin position="279"/>
        <end position="373"/>
    </location>
</feature>
<dbReference type="SMART" id="SM00758">
    <property type="entry name" value="PA14"/>
    <property type="match status" value="1"/>
</dbReference>
<feature type="chain" id="PRO_5045088042" description="PA14 domain-containing protein" evidence="4">
    <location>
        <begin position="28"/>
        <end position="972"/>
    </location>
</feature>
<keyword evidence="2" id="KW-0119">Carbohydrate metabolism</keyword>
<dbReference type="Gene3D" id="2.60.40.10">
    <property type="entry name" value="Immunoglobulins"/>
    <property type="match status" value="8"/>
</dbReference>
<name>A0ABS2U4W1_9ACTN</name>
<dbReference type="InterPro" id="IPR013783">
    <property type="entry name" value="Ig-like_fold"/>
</dbReference>
<feature type="domain" description="Fibronectin type-III" evidence="5">
    <location>
        <begin position="575"/>
        <end position="671"/>
    </location>
</feature>
<dbReference type="PROSITE" id="PS50853">
    <property type="entry name" value="FN3"/>
    <property type="match status" value="3"/>
</dbReference>
<gene>
    <name evidence="7" type="ORF">ITX44_40030</name>
</gene>
<evidence type="ECO:0000256" key="1">
    <source>
        <dbReference type="ARBA" id="ARBA00023295"/>
    </source>
</evidence>
<dbReference type="SUPFAM" id="SSF56988">
    <property type="entry name" value="Anthrax protective antigen"/>
    <property type="match status" value="1"/>
</dbReference>
<feature type="compositionally biased region" description="Pro residues" evidence="3">
    <location>
        <begin position="473"/>
        <end position="484"/>
    </location>
</feature>
<evidence type="ECO:0000256" key="4">
    <source>
        <dbReference type="SAM" id="SignalP"/>
    </source>
</evidence>
<dbReference type="Pfam" id="PF00041">
    <property type="entry name" value="fn3"/>
    <property type="match status" value="1"/>
</dbReference>
<accession>A0ABS2U4W1</accession>
<feature type="region of interest" description="Disordered" evidence="3">
    <location>
        <begin position="466"/>
        <end position="488"/>
    </location>
</feature>
<organism evidence="7 8">
    <name type="scientific">Actinacidiphila acididurans</name>
    <dbReference type="NCBI Taxonomy" id="2784346"/>
    <lineage>
        <taxon>Bacteria</taxon>
        <taxon>Bacillati</taxon>
        <taxon>Actinomycetota</taxon>
        <taxon>Actinomycetes</taxon>
        <taxon>Kitasatosporales</taxon>
        <taxon>Streptomycetaceae</taxon>
        <taxon>Actinacidiphila</taxon>
    </lineage>
</organism>
<dbReference type="EMBL" id="JADKYB010000045">
    <property type="protein sequence ID" value="MBM9510649.1"/>
    <property type="molecule type" value="Genomic_DNA"/>
</dbReference>
<dbReference type="PROSITE" id="PS51820">
    <property type="entry name" value="PA14"/>
    <property type="match status" value="1"/>
</dbReference>
<evidence type="ECO:0000313" key="7">
    <source>
        <dbReference type="EMBL" id="MBM9510649.1"/>
    </source>
</evidence>
<evidence type="ECO:0000256" key="3">
    <source>
        <dbReference type="SAM" id="MobiDB-lite"/>
    </source>
</evidence>
<dbReference type="Proteomes" id="UP000749040">
    <property type="component" value="Unassembled WGS sequence"/>
</dbReference>
<keyword evidence="2" id="KW-0624">Polysaccharide degradation</keyword>
<evidence type="ECO:0008006" key="9">
    <source>
        <dbReference type="Google" id="ProtNLM"/>
    </source>
</evidence>
<evidence type="ECO:0000256" key="2">
    <source>
        <dbReference type="ARBA" id="ARBA00023326"/>
    </source>
</evidence>
<comment type="caution">
    <text evidence="7">The sequence shown here is derived from an EMBL/GenBank/DDBJ whole genome shotgun (WGS) entry which is preliminary data.</text>
</comment>
<dbReference type="InterPro" id="IPR003961">
    <property type="entry name" value="FN3_dom"/>
</dbReference>
<dbReference type="CDD" id="cd00063">
    <property type="entry name" value="FN3"/>
    <property type="match status" value="1"/>
</dbReference>
<dbReference type="SUPFAM" id="SSF49265">
    <property type="entry name" value="Fibronectin type III"/>
    <property type="match status" value="3"/>
</dbReference>